<name>A0ABW9ALL8_9BURK</name>
<dbReference type="Proteomes" id="UP001629230">
    <property type="component" value="Unassembled WGS sequence"/>
</dbReference>
<reference evidence="1 2" key="1">
    <citation type="journal article" date="2024" name="Chem. Sci.">
        <title>Discovery of megapolipeptins by genome mining of a Burkholderiales bacteria collection.</title>
        <authorList>
            <person name="Paulo B.S."/>
            <person name="Recchia M.J.J."/>
            <person name="Lee S."/>
            <person name="Fergusson C.H."/>
            <person name="Romanowski S.B."/>
            <person name="Hernandez A."/>
            <person name="Krull N."/>
            <person name="Liu D.Y."/>
            <person name="Cavanagh H."/>
            <person name="Bos A."/>
            <person name="Gray C.A."/>
            <person name="Murphy B.T."/>
            <person name="Linington R.G."/>
            <person name="Eustaquio A.S."/>
        </authorList>
    </citation>
    <scope>NUCLEOTIDE SEQUENCE [LARGE SCALE GENOMIC DNA]</scope>
    <source>
        <strain evidence="1 2">RL17-350-BIC-A</strain>
    </source>
</reference>
<comment type="caution">
    <text evidence="1">The sequence shown here is derived from an EMBL/GenBank/DDBJ whole genome shotgun (WGS) entry which is preliminary data.</text>
</comment>
<dbReference type="RefSeq" id="WP_408176786.1">
    <property type="nucleotide sequence ID" value="NZ_JAQQEZ010000005.1"/>
</dbReference>
<sequence length="67" mass="7089">MKALTIMDLSTSIDLDREAMAEIHGGRMKLIGQHANGAILTSADGDPVGVYVDGVLQNSVGDGYYHV</sequence>
<keyword evidence="2" id="KW-1185">Reference proteome</keyword>
<gene>
    <name evidence="1" type="ORF">PQR57_09820</name>
</gene>
<evidence type="ECO:0000313" key="2">
    <source>
        <dbReference type="Proteomes" id="UP001629230"/>
    </source>
</evidence>
<evidence type="ECO:0000313" key="1">
    <source>
        <dbReference type="EMBL" id="MFM0001315.1"/>
    </source>
</evidence>
<dbReference type="EMBL" id="JAQQEZ010000005">
    <property type="protein sequence ID" value="MFM0001315.1"/>
    <property type="molecule type" value="Genomic_DNA"/>
</dbReference>
<accession>A0ABW9ALL8</accession>
<organism evidence="1 2">
    <name type="scientific">Paraburkholderia dipogonis</name>
    <dbReference type="NCBI Taxonomy" id="1211383"/>
    <lineage>
        <taxon>Bacteria</taxon>
        <taxon>Pseudomonadati</taxon>
        <taxon>Pseudomonadota</taxon>
        <taxon>Betaproteobacteria</taxon>
        <taxon>Burkholderiales</taxon>
        <taxon>Burkholderiaceae</taxon>
        <taxon>Paraburkholderia</taxon>
    </lineage>
</organism>
<proteinExistence type="predicted"/>
<protein>
    <submittedName>
        <fullName evidence="1">Uncharacterized protein</fullName>
    </submittedName>
</protein>